<evidence type="ECO:0000259" key="15">
    <source>
        <dbReference type="PROSITE" id="PS50011"/>
    </source>
</evidence>
<keyword evidence="9 14" id="KW-1133">Transmembrane helix</keyword>
<dbReference type="PANTHER" id="PTHR12741:SF48">
    <property type="entry name" value="1,3-BETA-GLUCAN SYNTHASE COMPONENT FKS1-RELATED"/>
    <property type="match status" value="1"/>
</dbReference>
<dbReference type="Pfam" id="PF02364">
    <property type="entry name" value="Glucan_synthase"/>
    <property type="match status" value="1"/>
</dbReference>
<feature type="transmembrane region" description="Helical" evidence="14">
    <location>
        <begin position="2007"/>
        <end position="2026"/>
    </location>
</feature>
<feature type="transmembrane region" description="Helical" evidence="14">
    <location>
        <begin position="2121"/>
        <end position="2141"/>
    </location>
</feature>
<keyword evidence="6 14" id="KW-0812">Transmembrane</keyword>
<evidence type="ECO:0000256" key="7">
    <source>
        <dbReference type="ARBA" id="ARBA00022741"/>
    </source>
</evidence>
<keyword evidence="8 12" id="KW-0067">ATP-binding</keyword>
<dbReference type="GO" id="GO:0005524">
    <property type="term" value="F:ATP binding"/>
    <property type="evidence" value="ECO:0007669"/>
    <property type="project" value="UniProtKB-UniRule"/>
</dbReference>
<evidence type="ECO:0000256" key="3">
    <source>
        <dbReference type="ARBA" id="ARBA00012589"/>
    </source>
</evidence>
<feature type="domain" description="Protein kinase" evidence="15">
    <location>
        <begin position="501"/>
        <end position="786"/>
    </location>
</feature>
<organism evidence="16">
    <name type="scientific">Cladocopium goreaui</name>
    <dbReference type="NCBI Taxonomy" id="2562237"/>
    <lineage>
        <taxon>Eukaryota</taxon>
        <taxon>Sar</taxon>
        <taxon>Alveolata</taxon>
        <taxon>Dinophyceae</taxon>
        <taxon>Suessiales</taxon>
        <taxon>Symbiodiniaceae</taxon>
        <taxon>Cladocopium</taxon>
    </lineage>
</organism>
<feature type="region of interest" description="Disordered" evidence="13">
    <location>
        <begin position="79"/>
        <end position="143"/>
    </location>
</feature>
<dbReference type="InterPro" id="IPR011009">
    <property type="entry name" value="Kinase-like_dom_sf"/>
</dbReference>
<proteinExistence type="inferred from homology"/>
<dbReference type="InterPro" id="IPR008271">
    <property type="entry name" value="Ser/Thr_kinase_AS"/>
</dbReference>
<feature type="transmembrane region" description="Helical" evidence="14">
    <location>
        <begin position="3159"/>
        <end position="3182"/>
    </location>
</feature>
<evidence type="ECO:0000256" key="9">
    <source>
        <dbReference type="ARBA" id="ARBA00022989"/>
    </source>
</evidence>
<dbReference type="Gene3D" id="1.10.510.10">
    <property type="entry name" value="Transferase(Phosphotransferase) domain 1"/>
    <property type="match status" value="1"/>
</dbReference>
<evidence type="ECO:0000313" key="17">
    <source>
        <dbReference type="EMBL" id="CAL4797094.1"/>
    </source>
</evidence>
<dbReference type="GO" id="GO:0000148">
    <property type="term" value="C:1,3-beta-D-glucan synthase complex"/>
    <property type="evidence" value="ECO:0007669"/>
    <property type="project" value="InterPro"/>
</dbReference>
<evidence type="ECO:0000256" key="11">
    <source>
        <dbReference type="ARBA" id="ARBA00047777"/>
    </source>
</evidence>
<evidence type="ECO:0000256" key="6">
    <source>
        <dbReference type="ARBA" id="ARBA00022692"/>
    </source>
</evidence>
<dbReference type="EMBL" id="CAMXCT020004635">
    <property type="protein sequence ID" value="CAL1163157.1"/>
    <property type="molecule type" value="Genomic_DNA"/>
</dbReference>
<keyword evidence="5" id="KW-0808">Transferase</keyword>
<evidence type="ECO:0000313" key="16">
    <source>
        <dbReference type="EMBL" id="CAI4009782.1"/>
    </source>
</evidence>
<feature type="transmembrane region" description="Helical" evidence="14">
    <location>
        <begin position="2851"/>
        <end position="2872"/>
    </location>
</feature>
<dbReference type="InterPro" id="IPR003440">
    <property type="entry name" value="Glyco_trans_48_dom"/>
</dbReference>
<dbReference type="Pfam" id="PF00069">
    <property type="entry name" value="Pkinase"/>
    <property type="match status" value="1"/>
</dbReference>
<evidence type="ECO:0000256" key="4">
    <source>
        <dbReference type="ARBA" id="ARBA00022676"/>
    </source>
</evidence>
<accession>A0A9P1DHY7</accession>
<name>A0A9P1DHY7_9DINO</name>
<dbReference type="OrthoDB" id="421992at2759"/>
<dbReference type="PROSITE" id="PS00107">
    <property type="entry name" value="PROTEIN_KINASE_ATP"/>
    <property type="match status" value="1"/>
</dbReference>
<evidence type="ECO:0000256" key="2">
    <source>
        <dbReference type="ARBA" id="ARBA00009040"/>
    </source>
</evidence>
<feature type="transmembrane region" description="Helical" evidence="14">
    <location>
        <begin position="3208"/>
        <end position="3230"/>
    </location>
</feature>
<feature type="transmembrane region" description="Helical" evidence="14">
    <location>
        <begin position="2956"/>
        <end position="2980"/>
    </location>
</feature>
<dbReference type="InterPro" id="IPR000719">
    <property type="entry name" value="Prot_kinase_dom"/>
</dbReference>
<keyword evidence="10 14" id="KW-0472">Membrane</keyword>
<feature type="compositionally biased region" description="Polar residues" evidence="13">
    <location>
        <begin position="1336"/>
        <end position="1346"/>
    </location>
</feature>
<feature type="compositionally biased region" description="Low complexity" evidence="13">
    <location>
        <begin position="127"/>
        <end position="139"/>
    </location>
</feature>
<dbReference type="InterPro" id="IPR017441">
    <property type="entry name" value="Protein_kinase_ATP_BS"/>
</dbReference>
<dbReference type="SUPFAM" id="SSF56112">
    <property type="entry name" value="Protein kinase-like (PK-like)"/>
    <property type="match status" value="1"/>
</dbReference>
<dbReference type="EMBL" id="CAMXCT030004635">
    <property type="protein sequence ID" value="CAL4797094.1"/>
    <property type="molecule type" value="Genomic_DNA"/>
</dbReference>
<feature type="transmembrane region" description="Helical" evidence="14">
    <location>
        <begin position="1963"/>
        <end position="1987"/>
    </location>
</feature>
<dbReference type="Pfam" id="PF14288">
    <property type="entry name" value="FKS1_dom1"/>
    <property type="match status" value="1"/>
</dbReference>
<dbReference type="InterPro" id="IPR012292">
    <property type="entry name" value="Globin/Proto"/>
</dbReference>
<dbReference type="SMART" id="SM00220">
    <property type="entry name" value="S_TKc"/>
    <property type="match status" value="1"/>
</dbReference>
<feature type="region of interest" description="Disordered" evidence="13">
    <location>
        <begin position="794"/>
        <end position="832"/>
    </location>
</feature>
<feature type="binding site" evidence="12">
    <location>
        <position position="533"/>
    </location>
    <ligand>
        <name>ATP</name>
        <dbReference type="ChEBI" id="CHEBI:30616"/>
    </ligand>
</feature>
<dbReference type="GO" id="GO:0019825">
    <property type="term" value="F:oxygen binding"/>
    <property type="evidence" value="ECO:0007669"/>
    <property type="project" value="InterPro"/>
</dbReference>
<comment type="caution">
    <text evidence="16">The sequence shown here is derived from an EMBL/GenBank/DDBJ whole genome shotgun (WGS) entry which is preliminary data.</text>
</comment>
<feature type="transmembrane region" description="Helical" evidence="14">
    <location>
        <begin position="2081"/>
        <end position="2100"/>
    </location>
</feature>
<evidence type="ECO:0000256" key="1">
    <source>
        <dbReference type="ARBA" id="ARBA00004141"/>
    </source>
</evidence>
<feature type="compositionally biased region" description="Polar residues" evidence="13">
    <location>
        <begin position="811"/>
        <end position="825"/>
    </location>
</feature>
<reference evidence="17 18" key="2">
    <citation type="submission" date="2024-05" db="EMBL/GenBank/DDBJ databases">
        <authorList>
            <person name="Chen Y."/>
            <person name="Shah S."/>
            <person name="Dougan E. K."/>
            <person name="Thang M."/>
            <person name="Chan C."/>
        </authorList>
    </citation>
    <scope>NUCLEOTIDE SEQUENCE [LARGE SCALE GENOMIC DNA]</scope>
</reference>
<keyword evidence="4" id="KW-0328">Glycosyltransferase</keyword>
<dbReference type="SMART" id="SM01205">
    <property type="entry name" value="FKS1_dom1"/>
    <property type="match status" value="1"/>
</dbReference>
<keyword evidence="7 12" id="KW-0547">Nucleotide-binding</keyword>
<gene>
    <name evidence="16" type="ORF">C1SCF055_LOCUS35115</name>
</gene>
<dbReference type="GO" id="GO:0006075">
    <property type="term" value="P:(1-&gt;3)-beta-D-glucan biosynthetic process"/>
    <property type="evidence" value="ECO:0007669"/>
    <property type="project" value="InterPro"/>
</dbReference>
<comment type="subcellular location">
    <subcellularLocation>
        <location evidence="1">Membrane</location>
        <topology evidence="1">Multi-pass membrane protein</topology>
    </subcellularLocation>
</comment>
<keyword evidence="18" id="KW-1185">Reference proteome</keyword>
<dbReference type="InterPro" id="IPR026899">
    <property type="entry name" value="FKS1-like_dom1"/>
</dbReference>
<feature type="compositionally biased region" description="Polar residues" evidence="13">
    <location>
        <begin position="83"/>
        <end position="95"/>
    </location>
</feature>
<dbReference type="SUPFAM" id="SSF46458">
    <property type="entry name" value="Globin-like"/>
    <property type="match status" value="1"/>
</dbReference>
<feature type="compositionally biased region" description="Polar residues" evidence="13">
    <location>
        <begin position="3264"/>
        <end position="3277"/>
    </location>
</feature>
<dbReference type="InterPro" id="IPR009050">
    <property type="entry name" value="Globin-like_sf"/>
</dbReference>
<dbReference type="PROSITE" id="PS50011">
    <property type="entry name" value="PROTEIN_KINASE_DOM"/>
    <property type="match status" value="1"/>
</dbReference>
<dbReference type="Proteomes" id="UP001152797">
    <property type="component" value="Unassembled WGS sequence"/>
</dbReference>
<evidence type="ECO:0000256" key="5">
    <source>
        <dbReference type="ARBA" id="ARBA00022679"/>
    </source>
</evidence>
<feature type="transmembrane region" description="Helical" evidence="14">
    <location>
        <begin position="3126"/>
        <end position="3147"/>
    </location>
</feature>
<dbReference type="GO" id="GO:0003843">
    <property type="term" value="F:1,3-beta-D-glucan synthase activity"/>
    <property type="evidence" value="ECO:0007669"/>
    <property type="project" value="UniProtKB-EC"/>
</dbReference>
<evidence type="ECO:0000313" key="18">
    <source>
        <dbReference type="Proteomes" id="UP001152797"/>
    </source>
</evidence>
<protein>
    <recommendedName>
        <fullName evidence="3">1,3-beta-glucan synthase</fullName>
        <ecNumber evidence="3">2.4.1.34</ecNumber>
    </recommendedName>
</protein>
<dbReference type="Gene3D" id="1.10.490.10">
    <property type="entry name" value="Globins"/>
    <property type="match status" value="2"/>
</dbReference>
<evidence type="ECO:0000256" key="14">
    <source>
        <dbReference type="SAM" id="Phobius"/>
    </source>
</evidence>
<feature type="transmembrane region" description="Helical" evidence="14">
    <location>
        <begin position="2986"/>
        <end position="3007"/>
    </location>
</feature>
<dbReference type="GO" id="GO:0004672">
    <property type="term" value="F:protein kinase activity"/>
    <property type="evidence" value="ECO:0007669"/>
    <property type="project" value="InterPro"/>
</dbReference>
<reference evidence="16" key="1">
    <citation type="submission" date="2022-10" db="EMBL/GenBank/DDBJ databases">
        <authorList>
            <person name="Chen Y."/>
            <person name="Dougan E. K."/>
            <person name="Chan C."/>
            <person name="Rhodes N."/>
            <person name="Thang M."/>
        </authorList>
    </citation>
    <scope>NUCLEOTIDE SEQUENCE</scope>
</reference>
<dbReference type="GO" id="GO:0020037">
    <property type="term" value="F:heme binding"/>
    <property type="evidence" value="ECO:0007669"/>
    <property type="project" value="InterPro"/>
</dbReference>
<dbReference type="GO" id="GO:0005886">
    <property type="term" value="C:plasma membrane"/>
    <property type="evidence" value="ECO:0007669"/>
    <property type="project" value="TreeGrafter"/>
</dbReference>
<feature type="transmembrane region" description="Helical" evidence="14">
    <location>
        <begin position="2808"/>
        <end position="2831"/>
    </location>
</feature>
<evidence type="ECO:0000256" key="8">
    <source>
        <dbReference type="ARBA" id="ARBA00022840"/>
    </source>
</evidence>
<dbReference type="EMBL" id="CAMXCT010004635">
    <property type="protein sequence ID" value="CAI4009782.1"/>
    <property type="molecule type" value="Genomic_DNA"/>
</dbReference>
<feature type="transmembrane region" description="Helical" evidence="14">
    <location>
        <begin position="2194"/>
        <end position="2211"/>
    </location>
</feature>
<dbReference type="EC" id="2.4.1.34" evidence="3"/>
<dbReference type="PANTHER" id="PTHR12741">
    <property type="entry name" value="LYST-INTERACTING PROTEIN LIP5 DOPAMINE RESPONSIVE PROTEIN DRG-1"/>
    <property type="match status" value="1"/>
</dbReference>
<sequence>MQVDGAEDPVAGRLRKEHRKLADLLSTREGQVYFLVKFLVQRGSEVAEEFRHRLKKGQPIHARGYNFSEEVITEALQQWEGKGTSTARSPVPESSATEHNEGKATGQATGIAATKSREKPEVPRPTQAEPAPQVAQVAASDLRPSTAVSPEFWHQGWREARLAKLHERQPEKATFLQEPEKFLQDLDGDGRSQSTVWGYNSFSAGSGERKVGRLGLHREEDLDLDFSSALEVDLGRGLGTSVTRDSFGFSSHHSVGVRRAPGGVDRATSFQAASNRPNQGLEQMPFDHQIRGMRWKGEGVCCFILAGSGGIDAFRASRVLPHLLHLSTLSSGHLGQADLSGFRACVLLCDLMEWPASQDDAKDLFSACKELASNGSAVAVIAVFLAPIPGGPDRDAASTQALHSAVLAAGADCVLFSCPTHPVTFRHLQAAIQGTEAWHERIAEAIESAQAKLARAQEQRWQRHYQIALRKIVWKAPQTVFPHIPQEDADLAERDDGVGDYSFVRVIGSGAFGSVFLGRHPRFGDVAIKAIKKASIKNVFDLAKVERELSILMGVLDHPNVLEILSCLHGANNLYIVMQFLGEYTLHTYLQLRQTGSARNVLMLPFQEVQGIFGDILKAIAHCHAAHVCHRDLKFKNMMIDANSRVTMVDFGLAVQVAPGQELHDSCGTVPFAAPEVMTCSSTKGYEGTSADTWSIAVCLVELLCGLGTVDSIIGLTQDDESNFDHIAQQCLLLCTDYVHQLVLSYAGKDVQGGHRNDLVKTMRGVFRENPKSRMSVRDIGALEAFSAKAGPLPKAKRLRDPNDDDERSSWTHSQISQGPKSQGSGEEETLSDLSVNEWMGPEAGDLRQVLPLLERIGGSQTVVKVVSTVYDWLLPRPEFGKFFLACPLKMGRIRAGISSFLTELLEDSTKVDLEMLSNVHWNLGVSDFLFTDFADALLEAFRTWGSRGDSNMAEIQRCLEKVRLPITAGHRARLAAAQTDRCPQEIVWLNSSLDCSEDDFAQALSDLLLQDARLEACLNEDMRDQMSSSAVLSFARTFWQGSVDGAMEVVFAGETPLFQQDIGAVSLFCENVRQVLAEIGMEESDARDIQVLMEHSGELVLNRARNAKLVQSPSMAHDITWFTKTLTSLCKADPFLQFFADNPKMQNCMESIFGLVMNGGTPPAGPSWNSRLRTAHQDLYLTDARYSAFIAHIDKVLRAMFPWPVHPAAVANSNIRSLEGFRTEVLCGSTLRSSRLQAVEGMLNSSDSSKQRVARQARKGRVVSAMQRCAVQLFNAIVLDPRVAVFFKNSDPACKDRKARYLGCALAGNLPTVSAHAGAGANPPSTPASERSEKSTISPTSSLKQQHQHFRISDYHFDVFLDHVRRALAGEDPEAADLAPAQLEALRPNVVIDSRAACPVSGATASNGRGCPFRRPMVEGTPLLEKVGGTEEIEKILTLMEREAGQRFVSVIEAVAMWLWPLWCAFLWHVAGHQGIPQDELGGIGGDGWVELPKVVDPTCSCQPSSSASDGELLQLSQWNCLRIHQAGVDYATLAANYGQNVNQDWKERLQAATAMCDQAKKETDLKAAAQSACCAWGDVLMQQRECCNVPGPPYCTNPTDSKLGHASALVLALLLALLAAGLPKCGASFFAPSLMLAKASAPVEEDEAQEVYRAKAAPQVSELAQELEATWERSSLRNLKQAKEWKAHSAHCFAAMQVAFDFQKDSVKNQYEHFISLLRSHVSVVCDREKRRQPQICEETALLAHALKELHDDILASCLPWQQQFLSVSQEAELGASQRHQWCSIKDAGARYPAAFRELEELVLFLLIWGEAGNLRNMPEMLYFIYHVMLEADSSCHFQAGAVVSALRASGSLHGSSHAFLVDIVRPIYRVIFDEHYVAVKVKPDGKDDKKIRPTYDRYLPPDSANYDDWNELFQDIPRLLGKVAALMRQSRTRRYYFLRQLPWRKILKDAKTHRELHSWWGVWAGTHRIWFLHSLLFFLSMFWVSSRSFQSNASGWSVFLGGNSPLVCLSFVGLLVPAHLFLWKLGTWFTTGIALRRGRALGVILFILQVLCGCIPVVTFLLVRYLDAVDSPELSAALWIHAFVCCLGALVILLQPCENGDKLRHATGSSWTAKLLRWLFWVTVLAVKWLVGLGSIAATQQAITDLRTSQPGREALNELPQVAFGPNWDKDMVEWLAIWGTGFICYVADTQYWFVLGCGLLGFVLSVYQRGWRLYTLVSEDAICGVPQRFAERVILAAPRGNQNFASQAQGPVPVPSARRQWWVKWFPDLWDRIVDFMHCEDKLDDFIIGQMKFGPDARNRVSMEMLCHEPIEAKSRFLPPAIFTHSSCVQRSMRRDLGILPDETWPWNVEVQWRLNAFARNLASEDLPRPFLTPYVPGLTVLIPHYGEQILLRRRDLEIAVANAGEEVPLIAWLEKRYHGDFTAFTSRMTRLHERWPRAGSRWDQYQDNHWEEICMWASMRSQTLWRTVEGLMLYQPALDCFNQMVERENQRSLLLWDSYEVFTCMVSMQMYAFFDDDQYRHTEKLLERFQRPDRAGQTPWQSFQIAFIDFKEKGENANADGIHAAQERRYFSCLIDPGCAREGLRRKPRLTVELPGFPILGDGKGDNQNHAIIFSRGSIIQCIDANQGGYFEQMLLLPCALGEFRQEGPGLNPRIVGFAEHITSDIGSLGDFAAGAETAFGTVLQRCYSFLGGRMHYGHPDMMNKEFMIQQGGVSKATKTVNLSEDIFAGMDFTLRGNGRNIVHREYLHVAKGRDLGFNTILTFFSKLSAGTGEQLLTRQVLRLGHELDLPEFLTFYYAHAGFYLTQFFLSKSIPLLVFIWLVVVLDDPEQNFPAMDPDSKGTSGATVIATMLITQFSKLLLLFIVAQLAPLFMQVWLESSIVSAFLRVIKQIFTLAPLHFVFQAKVIGNYITNEVTLGGAKYLPTGRGLPTTRRAFLRRLDKGGGLYNDYAVLALYDGAQLLLAVLLVILGGGLAVQLSLFWWLLALGLTICSWLLAPFIFNPYQFAHTHFRADLGDWKEFFFDGKGRYWAEWYTKTRLLPGAGLRSSGVEIIKRGLFLGAWYTILNQKVHMLTVIFSGSSRLIFSIGLVAMPPIGMSLVACCILPALPSLWGQPGEPLALGWSALTVVLLDCLETILYLWKLICVKWWKSFAVGLLLKFCLLSFCLEICECAFRLHGGSPPAWLRVRINMWLHGHRMAQDIFVSSLILALLSVGAMCCGCDFCGLHNILVYRDPGGVHKNQQAQAVPQRGEGRDGFSTFTDLSPGYSTATPRRAVEADEPPEESELQMAPEIEAGAPPSFSTTTPRRVVEADEPPEESEPRVGGAPPEEP</sequence>
<feature type="transmembrane region" description="Helical" evidence="14">
    <location>
        <begin position="2046"/>
        <end position="2069"/>
    </location>
</feature>
<evidence type="ECO:0000256" key="10">
    <source>
        <dbReference type="ARBA" id="ARBA00023136"/>
    </source>
</evidence>
<comment type="catalytic activity">
    <reaction evidence="11">
        <text>[(1-&gt;3)-beta-D-glucosyl](n) + UDP-alpha-D-glucose = [(1-&gt;3)-beta-D-glucosyl](n+1) + UDP + H(+)</text>
        <dbReference type="Rhea" id="RHEA:21476"/>
        <dbReference type="Rhea" id="RHEA-COMP:11146"/>
        <dbReference type="Rhea" id="RHEA-COMP:14303"/>
        <dbReference type="ChEBI" id="CHEBI:15378"/>
        <dbReference type="ChEBI" id="CHEBI:37671"/>
        <dbReference type="ChEBI" id="CHEBI:58223"/>
        <dbReference type="ChEBI" id="CHEBI:58885"/>
        <dbReference type="EC" id="2.4.1.34"/>
    </reaction>
</comment>
<comment type="similarity">
    <text evidence="2">Belongs to the glycosyltransferase 48 family.</text>
</comment>
<dbReference type="PROSITE" id="PS00108">
    <property type="entry name" value="PROTEIN_KINASE_ST"/>
    <property type="match status" value="1"/>
</dbReference>
<evidence type="ECO:0000256" key="12">
    <source>
        <dbReference type="PROSITE-ProRule" id="PRU10141"/>
    </source>
</evidence>
<feature type="region of interest" description="Disordered" evidence="13">
    <location>
        <begin position="1316"/>
        <end position="1346"/>
    </location>
</feature>
<evidence type="ECO:0000256" key="13">
    <source>
        <dbReference type="SAM" id="MobiDB-lite"/>
    </source>
</evidence>
<feature type="region of interest" description="Disordered" evidence="13">
    <location>
        <begin position="3248"/>
        <end position="3337"/>
    </location>
</feature>
<feature type="transmembrane region" description="Helical" evidence="14">
    <location>
        <begin position="3089"/>
        <end position="3114"/>
    </location>
</feature>